<evidence type="ECO:0000313" key="5">
    <source>
        <dbReference type="Proteomes" id="UP001642409"/>
    </source>
</evidence>
<accession>A0AA86UPI8</accession>
<comment type="caution">
    <text evidence="2">The sequence shown here is derived from an EMBL/GenBank/DDBJ whole genome shotgun (WGS) entry which is preliminary data.</text>
</comment>
<evidence type="ECO:0000313" key="4">
    <source>
        <dbReference type="EMBL" id="CAL6097622.1"/>
    </source>
</evidence>
<reference evidence="2" key="1">
    <citation type="submission" date="2023-06" db="EMBL/GenBank/DDBJ databases">
        <authorList>
            <person name="Kurt Z."/>
        </authorList>
    </citation>
    <scope>NUCLEOTIDE SEQUENCE</scope>
</reference>
<dbReference type="AlphaFoldDB" id="A0AA86UPI8"/>
<dbReference type="EMBL" id="CATOUU010000877">
    <property type="protein sequence ID" value="CAI9956569.1"/>
    <property type="molecule type" value="Genomic_DNA"/>
</dbReference>
<name>A0AA86UPI8_9EUKA</name>
<evidence type="ECO:0000313" key="1">
    <source>
        <dbReference type="EMBL" id="CAI9956569.1"/>
    </source>
</evidence>
<evidence type="ECO:0000313" key="3">
    <source>
        <dbReference type="EMBL" id="CAL6064093.1"/>
    </source>
</evidence>
<gene>
    <name evidence="1" type="ORF">HINF_LOCUS44214</name>
    <name evidence="3" type="ORF">HINF_LOCUS51187</name>
    <name evidence="2" type="ORF">HINF_LOCUS54255</name>
    <name evidence="4" type="ORF">HINF_LOCUS69172</name>
</gene>
<sequence>MSKYKLPVILDQIQPTQANFKNSISFFEDYTSDNSIRSSPNSQFSQLKTNLTEQKIILGELNAKFARIFNQSEQIQAGIDVIRRNNKRIQSKIVNNKNK</sequence>
<dbReference type="EMBL" id="CAXDID020000500">
    <property type="protein sequence ID" value="CAL6097622.1"/>
    <property type="molecule type" value="Genomic_DNA"/>
</dbReference>
<evidence type="ECO:0000313" key="2">
    <source>
        <dbReference type="EMBL" id="CAI9966610.1"/>
    </source>
</evidence>
<proteinExistence type="predicted"/>
<protein>
    <submittedName>
        <fullName evidence="3">Hypothetical_protein</fullName>
    </submittedName>
</protein>
<organism evidence="2">
    <name type="scientific">Hexamita inflata</name>
    <dbReference type="NCBI Taxonomy" id="28002"/>
    <lineage>
        <taxon>Eukaryota</taxon>
        <taxon>Metamonada</taxon>
        <taxon>Diplomonadida</taxon>
        <taxon>Hexamitidae</taxon>
        <taxon>Hexamitinae</taxon>
        <taxon>Hexamita</taxon>
    </lineage>
</organism>
<dbReference type="EMBL" id="CAXDID020000249">
    <property type="protein sequence ID" value="CAL6064093.1"/>
    <property type="molecule type" value="Genomic_DNA"/>
</dbReference>
<reference evidence="3 5" key="2">
    <citation type="submission" date="2024-07" db="EMBL/GenBank/DDBJ databases">
        <authorList>
            <person name="Akdeniz Z."/>
        </authorList>
    </citation>
    <scope>NUCLEOTIDE SEQUENCE [LARGE SCALE GENOMIC DNA]</scope>
</reference>
<keyword evidence="5" id="KW-1185">Reference proteome</keyword>
<dbReference type="Proteomes" id="UP001642409">
    <property type="component" value="Unassembled WGS sequence"/>
</dbReference>
<dbReference type="EMBL" id="CATOUU010001008">
    <property type="protein sequence ID" value="CAI9966610.1"/>
    <property type="molecule type" value="Genomic_DNA"/>
</dbReference>